<evidence type="ECO:0000259" key="1">
    <source>
        <dbReference type="SMART" id="SM01022"/>
    </source>
</evidence>
<accession>A0ABV7WEI1</accession>
<name>A0ABV7WEI1_9MICO</name>
<sequence>MDAEELAAGTTGGDSAIVRFWETARSSAGLGRLAVVTGLTSAAVVPPPAWAFGGTPEEADELLALVLDGTKTATSGARWPYEVEGQQLPRPGELSIVLDGAGRPRALVRTVAVDVVPFSEVGEEHARAEGEGDLSLAHWRENHRRVFAEELTAAGRSFTGDMLVVCEALELLYPRRRPAGDRGRALTDA</sequence>
<dbReference type="Gene3D" id="3.10.400.10">
    <property type="entry name" value="Sulfate adenylyltransferase"/>
    <property type="match status" value="1"/>
</dbReference>
<reference evidence="3" key="1">
    <citation type="journal article" date="2019" name="Int. J. Syst. Evol. Microbiol.">
        <title>The Global Catalogue of Microorganisms (GCM) 10K type strain sequencing project: providing services to taxonomists for standard genome sequencing and annotation.</title>
        <authorList>
            <consortium name="The Broad Institute Genomics Platform"/>
            <consortium name="The Broad Institute Genome Sequencing Center for Infectious Disease"/>
            <person name="Wu L."/>
            <person name="Ma J."/>
        </authorList>
    </citation>
    <scope>NUCLEOTIDE SEQUENCE [LARGE SCALE GENOMIC DNA]</scope>
    <source>
        <strain evidence="3">NCAIM B.02333</strain>
    </source>
</reference>
<protein>
    <submittedName>
        <fullName evidence="2">ASCH domain-containing protein</fullName>
    </submittedName>
</protein>
<dbReference type="Pfam" id="PF04266">
    <property type="entry name" value="ASCH"/>
    <property type="match status" value="1"/>
</dbReference>
<evidence type="ECO:0000313" key="3">
    <source>
        <dbReference type="Proteomes" id="UP001595685"/>
    </source>
</evidence>
<keyword evidence="3" id="KW-1185">Reference proteome</keyword>
<dbReference type="EMBL" id="JBHRWW010000004">
    <property type="protein sequence ID" value="MFC3688199.1"/>
    <property type="molecule type" value="Genomic_DNA"/>
</dbReference>
<comment type="caution">
    <text evidence="2">The sequence shown here is derived from an EMBL/GenBank/DDBJ whole genome shotgun (WGS) entry which is preliminary data.</text>
</comment>
<feature type="domain" description="ASCH" evidence="1">
    <location>
        <begin position="50"/>
        <end position="173"/>
    </location>
</feature>
<dbReference type="SUPFAM" id="SSF88697">
    <property type="entry name" value="PUA domain-like"/>
    <property type="match status" value="1"/>
</dbReference>
<dbReference type="PANTHER" id="PTHR39203">
    <property type="entry name" value="CYTOPLASMIC PROTEIN-RELATED"/>
    <property type="match status" value="1"/>
</dbReference>
<evidence type="ECO:0000313" key="2">
    <source>
        <dbReference type="EMBL" id="MFC3688199.1"/>
    </source>
</evidence>
<organism evidence="2 3">
    <name type="scientific">Aquipuribacter hungaricus</name>
    <dbReference type="NCBI Taxonomy" id="545624"/>
    <lineage>
        <taxon>Bacteria</taxon>
        <taxon>Bacillati</taxon>
        <taxon>Actinomycetota</taxon>
        <taxon>Actinomycetes</taxon>
        <taxon>Micrococcales</taxon>
        <taxon>Intrasporangiaceae</taxon>
        <taxon>Aquipuribacter</taxon>
    </lineage>
</organism>
<dbReference type="SMART" id="SM01022">
    <property type="entry name" value="ASCH"/>
    <property type="match status" value="1"/>
</dbReference>
<dbReference type="Proteomes" id="UP001595685">
    <property type="component" value="Unassembled WGS sequence"/>
</dbReference>
<dbReference type="PANTHER" id="PTHR39203:SF1">
    <property type="entry name" value="CYTOPLASMIC PROTEIN"/>
    <property type="match status" value="1"/>
</dbReference>
<dbReference type="InterPro" id="IPR007374">
    <property type="entry name" value="ASCH_domain"/>
</dbReference>
<gene>
    <name evidence="2" type="ORF">ACFOLH_07580</name>
</gene>
<dbReference type="InterPro" id="IPR009326">
    <property type="entry name" value="DUF984"/>
</dbReference>
<proteinExistence type="predicted"/>
<dbReference type="InterPro" id="IPR015947">
    <property type="entry name" value="PUA-like_sf"/>
</dbReference>
<dbReference type="CDD" id="cd06553">
    <property type="entry name" value="ASCH_Ef3133_like"/>
    <property type="match status" value="1"/>
</dbReference>
<dbReference type="RefSeq" id="WP_340290028.1">
    <property type="nucleotide sequence ID" value="NZ_JBBEOI010000014.1"/>
</dbReference>